<evidence type="ECO:0000259" key="1">
    <source>
        <dbReference type="Pfam" id="PF00498"/>
    </source>
</evidence>
<sequence>MSTHVLPVSITLTVLNPQRLLHGSEPLHRFDRAGGTIGSQGAWRLHDRATRILPVHCEIIWHEGHFCVIDHSGDSFMNDNDTVLLPGTRIRLRHNDRLQIGDYHIAIRLLSVDEQTPEHSGAHNPLSPLQNTQVMCPLQVLGAPVTETVCVHRTSAPEAEDERDPLAYLDKAAHGRIDPAIAGIFGEEVR</sequence>
<dbReference type="AlphaFoldDB" id="A0AAU8RRC7"/>
<dbReference type="InterPro" id="IPR008984">
    <property type="entry name" value="SMAD_FHA_dom_sf"/>
</dbReference>
<dbReference type="SUPFAM" id="SSF49879">
    <property type="entry name" value="SMAD/FHA domain"/>
    <property type="match status" value="1"/>
</dbReference>
<dbReference type="EMBL" id="CP010979">
    <property type="protein sequence ID" value="AJQ46088.1"/>
    <property type="molecule type" value="Genomic_DNA"/>
</dbReference>
<reference evidence="2 3" key="1">
    <citation type="submission" date="2015-02" db="EMBL/GenBank/DDBJ databases">
        <title>Complete Genome Sequencing of Pseudomonas putida S13.1.2.</title>
        <authorList>
            <person name="Chong T.M."/>
            <person name="Chan K.G."/>
            <person name="Dessaux Y."/>
        </authorList>
    </citation>
    <scope>NUCLEOTIDE SEQUENCE [LARGE SCALE GENOMIC DNA]</scope>
    <source>
        <strain evidence="2 3">S13.1.2</strain>
    </source>
</reference>
<accession>A0AAU8RRC7</accession>
<organism evidence="2 3">
    <name type="scientific">Pseudomonas putida S13.1.2</name>
    <dbReference type="NCBI Taxonomy" id="1384061"/>
    <lineage>
        <taxon>Bacteria</taxon>
        <taxon>Pseudomonadati</taxon>
        <taxon>Pseudomonadota</taxon>
        <taxon>Gammaproteobacteria</taxon>
        <taxon>Pseudomonadales</taxon>
        <taxon>Pseudomonadaceae</taxon>
        <taxon>Pseudomonas</taxon>
    </lineage>
</organism>
<gene>
    <name evidence="2" type="ORF">N805_02110</name>
</gene>
<name>A0AAU8RRC7_PSEPU</name>
<evidence type="ECO:0000313" key="3">
    <source>
        <dbReference type="Proteomes" id="UP000033260"/>
    </source>
</evidence>
<dbReference type="Gene3D" id="2.60.200.20">
    <property type="match status" value="1"/>
</dbReference>
<dbReference type="RefSeq" id="WP_019470585.1">
    <property type="nucleotide sequence ID" value="NZ_CP010979.1"/>
</dbReference>
<dbReference type="CDD" id="cd00060">
    <property type="entry name" value="FHA"/>
    <property type="match status" value="1"/>
</dbReference>
<dbReference type="Pfam" id="PF00498">
    <property type="entry name" value="FHA"/>
    <property type="match status" value="1"/>
</dbReference>
<dbReference type="InterPro" id="IPR000253">
    <property type="entry name" value="FHA_dom"/>
</dbReference>
<dbReference type="Proteomes" id="UP000033260">
    <property type="component" value="Chromosome"/>
</dbReference>
<proteinExistence type="predicted"/>
<protein>
    <recommendedName>
        <fullName evidence="1">FHA domain-containing protein</fullName>
    </recommendedName>
</protein>
<evidence type="ECO:0000313" key="2">
    <source>
        <dbReference type="EMBL" id="AJQ46088.1"/>
    </source>
</evidence>
<feature type="domain" description="FHA" evidence="1">
    <location>
        <begin position="36"/>
        <end position="101"/>
    </location>
</feature>